<name>A0A382WXA2_9ZZZZ</name>
<evidence type="ECO:0000256" key="6">
    <source>
        <dbReference type="ARBA" id="ARBA00023136"/>
    </source>
</evidence>
<evidence type="ECO:0000256" key="7">
    <source>
        <dbReference type="SAM" id="Phobius"/>
    </source>
</evidence>
<evidence type="ECO:0000256" key="3">
    <source>
        <dbReference type="ARBA" id="ARBA00022679"/>
    </source>
</evidence>
<dbReference type="GO" id="GO:0005886">
    <property type="term" value="C:plasma membrane"/>
    <property type="evidence" value="ECO:0007669"/>
    <property type="project" value="UniProtKB-SubCell"/>
</dbReference>
<proteinExistence type="predicted"/>
<keyword evidence="5 7" id="KW-1133">Transmembrane helix</keyword>
<reference evidence="8" key="1">
    <citation type="submission" date="2018-05" db="EMBL/GenBank/DDBJ databases">
        <authorList>
            <person name="Lanie J.A."/>
            <person name="Ng W.-L."/>
            <person name="Kazmierczak K.M."/>
            <person name="Andrzejewski T.M."/>
            <person name="Davidsen T.M."/>
            <person name="Wayne K.J."/>
            <person name="Tettelin H."/>
            <person name="Glass J.I."/>
            <person name="Rusch D."/>
            <person name="Podicherti R."/>
            <person name="Tsui H.-C.T."/>
            <person name="Winkler M.E."/>
        </authorList>
    </citation>
    <scope>NUCLEOTIDE SEQUENCE</scope>
</reference>
<evidence type="ECO:0000313" key="8">
    <source>
        <dbReference type="EMBL" id="SVD63239.1"/>
    </source>
</evidence>
<feature type="transmembrane region" description="Helical" evidence="7">
    <location>
        <begin position="204"/>
        <end position="226"/>
    </location>
</feature>
<feature type="transmembrane region" description="Helical" evidence="7">
    <location>
        <begin position="69"/>
        <end position="87"/>
    </location>
</feature>
<feature type="transmembrane region" description="Helical" evidence="7">
    <location>
        <begin position="238"/>
        <end position="260"/>
    </location>
</feature>
<dbReference type="PANTHER" id="PTHR22926">
    <property type="entry name" value="PHOSPHO-N-ACETYLMURAMOYL-PENTAPEPTIDE-TRANSFERASE"/>
    <property type="match status" value="1"/>
</dbReference>
<accession>A0A382WXA2</accession>
<protein>
    <submittedName>
        <fullName evidence="8">Uncharacterized protein</fullName>
    </submittedName>
</protein>
<dbReference type="PROSITE" id="PS01348">
    <property type="entry name" value="MRAY_2"/>
    <property type="match status" value="1"/>
</dbReference>
<feature type="transmembrane region" description="Helical" evidence="7">
    <location>
        <begin position="6"/>
        <end position="25"/>
    </location>
</feature>
<feature type="non-terminal residue" evidence="8">
    <location>
        <position position="274"/>
    </location>
</feature>
<comment type="subcellular location">
    <subcellularLocation>
        <location evidence="1">Cell membrane</location>
        <topology evidence="1">Multi-pass membrane protein</topology>
    </subcellularLocation>
</comment>
<gene>
    <name evidence="8" type="ORF">METZ01_LOCUS416093</name>
</gene>
<feature type="transmembrane region" description="Helical" evidence="7">
    <location>
        <begin position="46"/>
        <end position="63"/>
    </location>
</feature>
<dbReference type="PANTHER" id="PTHR22926:SF3">
    <property type="entry name" value="UNDECAPRENYL-PHOSPHATE ALPHA-N-ACETYLGLUCOSAMINYL 1-PHOSPHATE TRANSFERASE"/>
    <property type="match status" value="1"/>
</dbReference>
<evidence type="ECO:0000256" key="2">
    <source>
        <dbReference type="ARBA" id="ARBA00022475"/>
    </source>
</evidence>
<evidence type="ECO:0000256" key="4">
    <source>
        <dbReference type="ARBA" id="ARBA00022692"/>
    </source>
</evidence>
<dbReference type="EMBL" id="UINC01163112">
    <property type="protein sequence ID" value="SVD63239.1"/>
    <property type="molecule type" value="Genomic_DNA"/>
</dbReference>
<keyword evidence="6 7" id="KW-0472">Membrane</keyword>
<dbReference type="GO" id="GO:0044038">
    <property type="term" value="P:cell wall macromolecule biosynthetic process"/>
    <property type="evidence" value="ECO:0007669"/>
    <property type="project" value="TreeGrafter"/>
</dbReference>
<evidence type="ECO:0000256" key="5">
    <source>
        <dbReference type="ARBA" id="ARBA00022989"/>
    </source>
</evidence>
<dbReference type="GO" id="GO:0009103">
    <property type="term" value="P:lipopolysaccharide biosynthetic process"/>
    <property type="evidence" value="ECO:0007669"/>
    <property type="project" value="TreeGrafter"/>
</dbReference>
<evidence type="ECO:0000256" key="1">
    <source>
        <dbReference type="ARBA" id="ARBA00004651"/>
    </source>
</evidence>
<keyword evidence="3" id="KW-0808">Transferase</keyword>
<dbReference type="InterPro" id="IPR000715">
    <property type="entry name" value="Glycosyl_transferase_4"/>
</dbReference>
<sequence>MDLILAAVSFIISIIIINISQRAFLSKGIVDKINHRSSHSTTATRTGGLSIVTTIIILTFYFYLSGNDIYNFSLLIPLIILLSIGLYDDIYNIDFTLKFIFQIIAAKLIVDSGLIVDNFHGFFGMFEINRLIAHIITIFIIVAIINAINFIDGIDGLAITIVSFFIILFESFSSSTTPYIYLSTIIVLGILPLYYYNYRKKNKVFLGDSGSLFLGGLVSIYTLHILSNDYVIQDKFDINKIIFVFSILSYPIIDFTRIFFKRIIDGGSPFLADK</sequence>
<feature type="transmembrane region" description="Helical" evidence="7">
    <location>
        <begin position="156"/>
        <end position="173"/>
    </location>
</feature>
<feature type="transmembrane region" description="Helical" evidence="7">
    <location>
        <begin position="99"/>
        <end position="119"/>
    </location>
</feature>
<keyword evidence="4 7" id="KW-0812">Transmembrane</keyword>
<keyword evidence="2" id="KW-1003">Cell membrane</keyword>
<organism evidence="8">
    <name type="scientific">marine metagenome</name>
    <dbReference type="NCBI Taxonomy" id="408172"/>
    <lineage>
        <taxon>unclassified sequences</taxon>
        <taxon>metagenomes</taxon>
        <taxon>ecological metagenomes</taxon>
    </lineage>
</organism>
<dbReference type="Pfam" id="PF00953">
    <property type="entry name" value="Glycos_transf_4"/>
    <property type="match status" value="1"/>
</dbReference>
<feature type="transmembrane region" description="Helical" evidence="7">
    <location>
        <begin position="131"/>
        <end position="149"/>
    </location>
</feature>
<dbReference type="GO" id="GO:0016780">
    <property type="term" value="F:phosphotransferase activity, for other substituted phosphate groups"/>
    <property type="evidence" value="ECO:0007669"/>
    <property type="project" value="InterPro"/>
</dbReference>
<dbReference type="AlphaFoldDB" id="A0A382WXA2"/>
<feature type="transmembrane region" description="Helical" evidence="7">
    <location>
        <begin position="179"/>
        <end position="197"/>
    </location>
</feature>
<dbReference type="GO" id="GO:0071555">
    <property type="term" value="P:cell wall organization"/>
    <property type="evidence" value="ECO:0007669"/>
    <property type="project" value="TreeGrafter"/>
</dbReference>
<dbReference type="InterPro" id="IPR018480">
    <property type="entry name" value="PNAcMuramoyl-5peptid_Trfase_CS"/>
</dbReference>